<proteinExistence type="predicted"/>
<dbReference type="Pfam" id="PF07705">
    <property type="entry name" value="CARDB"/>
    <property type="match status" value="1"/>
</dbReference>
<dbReference type="InterPro" id="IPR011635">
    <property type="entry name" value="CARDB"/>
</dbReference>
<dbReference type="AlphaFoldDB" id="A0A0H3K583"/>
<evidence type="ECO:0000313" key="3">
    <source>
        <dbReference type="Proteomes" id="UP000001175"/>
    </source>
</evidence>
<dbReference type="EMBL" id="AP008231">
    <property type="protein sequence ID" value="BAD78302.1"/>
    <property type="molecule type" value="Genomic_DNA"/>
</dbReference>
<dbReference type="InterPro" id="IPR013783">
    <property type="entry name" value="Ig-like_fold"/>
</dbReference>
<organism evidence="2 3">
    <name type="scientific">Synechococcus sp. (strain ATCC 27144 / PCC 6301 / SAUG 1402/1)</name>
    <name type="common">Anacystis nidulans</name>
    <dbReference type="NCBI Taxonomy" id="269084"/>
    <lineage>
        <taxon>Bacteria</taxon>
        <taxon>Bacillati</taxon>
        <taxon>Cyanobacteriota</taxon>
        <taxon>Cyanophyceae</taxon>
        <taxon>Synechococcales</taxon>
        <taxon>Synechococcaceae</taxon>
        <taxon>Synechococcus</taxon>
    </lineage>
</organism>
<dbReference type="Gene3D" id="2.60.40.10">
    <property type="entry name" value="Immunoglobulins"/>
    <property type="match status" value="1"/>
</dbReference>
<sequence>MLKLTVANTVTALIQGDISEHYSIRQIPLQGEVIGLGTTTEIDNGELCFLPEGDATTIYKGEPQTGAAIFQDPSSELIHFPYVCFTSNGAGLGISVDAASLPPVEAGLQAMVAAAIAQIDSPADYFGIRLQAHWQALVVTVAAKLCLWQRGRLLRDRQEDNVYESLKHFYFAEQSGDPLHHFLGPAPVWNLSGFYARHPETGLVTVPQANAHLHIHGCSSDLRFAGHIHHEHPNTRLRLIQGLILYPIAAVEVLKADLAVIDLRIEEDLLRFTIANQGRMDVSDADVVIVVNNSYRGHRALRLPWLAQGDREDVAYPIAGLPLQAGTNLIEVIANPDQTILEENLSDNRASITTVFTPSLMQPCSEDSLSA</sequence>
<evidence type="ECO:0000313" key="2">
    <source>
        <dbReference type="EMBL" id="BAD78302.1"/>
    </source>
</evidence>
<dbReference type="eggNOG" id="ENOG5033R93">
    <property type="taxonomic scope" value="Bacteria"/>
</dbReference>
<protein>
    <recommendedName>
        <fullName evidence="1">CARDB domain-containing protein</fullName>
    </recommendedName>
</protein>
<dbReference type="Proteomes" id="UP000001175">
    <property type="component" value="Chromosome"/>
</dbReference>
<name>A0A0H3K583_SYNP6</name>
<reference evidence="2 3" key="1">
    <citation type="journal article" date="2007" name="Photosyn. Res.">
        <title>Complete nucleotide sequence of the freshwater unicellular cyanobacterium Synechococcus elongatus PCC 6301 chromosome: gene content and organization.</title>
        <authorList>
            <person name="Sugita C."/>
            <person name="Ogata K."/>
            <person name="Shikata M."/>
            <person name="Jikuya H."/>
            <person name="Takano J."/>
            <person name="Furumichi M."/>
            <person name="Kanehisa M."/>
            <person name="Omata T."/>
            <person name="Sugiura M."/>
            <person name="Sugita M."/>
        </authorList>
    </citation>
    <scope>NUCLEOTIDE SEQUENCE [LARGE SCALE GENOMIC DNA]</scope>
    <source>
        <strain evidence="3">ATCC 27144 / PCC 6301 / SAUG 1402/1</strain>
    </source>
</reference>
<gene>
    <name evidence="2" type="ordered locus">syc0112_d</name>
</gene>
<evidence type="ECO:0000259" key="1">
    <source>
        <dbReference type="Pfam" id="PF07705"/>
    </source>
</evidence>
<dbReference type="KEGG" id="syc:syc0112_d"/>
<accession>A0A0H3K583</accession>
<feature type="domain" description="CARDB" evidence="1">
    <location>
        <begin position="270"/>
        <end position="350"/>
    </location>
</feature>